<evidence type="ECO:0000313" key="5">
    <source>
        <dbReference type="Proteomes" id="UP000249204"/>
    </source>
</evidence>
<feature type="domain" description="Sporulation stage II protein D amidase enhancer LytB N-terminal" evidence="3">
    <location>
        <begin position="289"/>
        <end position="377"/>
    </location>
</feature>
<dbReference type="Pfam" id="PF08486">
    <property type="entry name" value="SpoIID"/>
    <property type="match status" value="1"/>
</dbReference>
<feature type="signal peptide" evidence="2">
    <location>
        <begin position="1"/>
        <end position="28"/>
    </location>
</feature>
<evidence type="ECO:0000259" key="3">
    <source>
        <dbReference type="Pfam" id="PF08486"/>
    </source>
</evidence>
<dbReference type="EMBL" id="QKWW01000074">
    <property type="protein sequence ID" value="PZT53230.1"/>
    <property type="molecule type" value="Genomic_DNA"/>
</dbReference>
<evidence type="ECO:0000256" key="1">
    <source>
        <dbReference type="SAM" id="MobiDB-lite"/>
    </source>
</evidence>
<feature type="compositionally biased region" description="Polar residues" evidence="1">
    <location>
        <begin position="258"/>
        <end position="275"/>
    </location>
</feature>
<dbReference type="AlphaFoldDB" id="A0A2W6P0L0"/>
<dbReference type="InterPro" id="IPR013693">
    <property type="entry name" value="SpoIID/LytB_N"/>
</dbReference>
<name>A0A2W6P0L0_9BACL</name>
<proteinExistence type="predicted"/>
<dbReference type="Proteomes" id="UP000249204">
    <property type="component" value="Unassembled WGS sequence"/>
</dbReference>
<organism evidence="4 5">
    <name type="scientific">Paenibacillus silvae</name>
    <dbReference type="NCBI Taxonomy" id="1325358"/>
    <lineage>
        <taxon>Bacteria</taxon>
        <taxon>Bacillati</taxon>
        <taxon>Bacillota</taxon>
        <taxon>Bacilli</taxon>
        <taxon>Bacillales</taxon>
        <taxon>Paenibacillaceae</taxon>
        <taxon>Paenibacillus</taxon>
    </lineage>
</organism>
<accession>A0A2W6P0L0</accession>
<dbReference type="RefSeq" id="WP_111272559.1">
    <property type="nucleotide sequence ID" value="NZ_QKWW01000074.1"/>
</dbReference>
<keyword evidence="2" id="KW-0732">Signal</keyword>
<protein>
    <recommendedName>
        <fullName evidence="3">Sporulation stage II protein D amidase enhancer LytB N-terminal domain-containing protein</fullName>
    </recommendedName>
</protein>
<gene>
    <name evidence="4" type="ORF">DN757_23225</name>
</gene>
<evidence type="ECO:0000256" key="2">
    <source>
        <dbReference type="SAM" id="SignalP"/>
    </source>
</evidence>
<evidence type="ECO:0000313" key="4">
    <source>
        <dbReference type="EMBL" id="PZT53230.1"/>
    </source>
</evidence>
<comment type="caution">
    <text evidence="4">The sequence shown here is derived from an EMBL/GenBank/DDBJ whole genome shotgun (WGS) entry which is preliminary data.</text>
</comment>
<feature type="chain" id="PRO_5015932161" description="Sporulation stage II protein D amidase enhancer LytB N-terminal domain-containing protein" evidence="2">
    <location>
        <begin position="29"/>
        <end position="445"/>
    </location>
</feature>
<feature type="region of interest" description="Disordered" evidence="1">
    <location>
        <begin position="256"/>
        <end position="275"/>
    </location>
</feature>
<reference evidence="4 5" key="1">
    <citation type="submission" date="2018-06" db="EMBL/GenBank/DDBJ databases">
        <title>Isolation of heavy metals resistant Paenibacillus silvae NC2 from Gold-Copper mine in ZiJin, China.</title>
        <authorList>
            <person name="Xu J."/>
            <person name="Mazhar H.S."/>
            <person name="Rensing C."/>
        </authorList>
    </citation>
    <scope>NUCLEOTIDE SEQUENCE [LARGE SCALE GENOMIC DNA]</scope>
    <source>
        <strain evidence="4 5">NC2</strain>
    </source>
</reference>
<sequence length="445" mass="49824">MLKMFKSVFVSCCMVSILTIPLASNAFAADSVKTLSASDSILPAVVSDYVDAINNKDWDSFVHSYSPDRQQFYQGFPSKEQEENKTGILSVESINVFEAKKLPSNNILKVEPYFADISSAYTDIGYYYVGFNYTVNKESEFFYNGVKYELIATGNLNGQEYIIGHENVYNIDELVAIGYAFNSTAEQQANNVVKEREQGNIVNFENEFIEQTTINEDAQHAGLNQTVEENTIYLNQDLPETTTIKKPREQLNLEKAKNGSNAQSNSSDIQPLSATSTPSTFKLYITGSGTITNIGFDTYAKNVLPNEWYGSWKSESLKAGAVTIKTYAWYNATYPRKPATDYGAHLTDRWQNYQHYVPNSGQTTTNNAVNAVSGIFMVNSEGKVFDAQYRAGSEGVIGTAWGGVLSQWGTQYIAQNYPEYDYYTILSYYYSFSDKSSGYIQTGNY</sequence>